<evidence type="ECO:0000313" key="2">
    <source>
        <dbReference type="Proteomes" id="UP000197032"/>
    </source>
</evidence>
<organism evidence="1 2">
    <name type="scientific">Calderihabitans maritimus</name>
    <dbReference type="NCBI Taxonomy" id="1246530"/>
    <lineage>
        <taxon>Bacteria</taxon>
        <taxon>Bacillati</taxon>
        <taxon>Bacillota</taxon>
        <taxon>Clostridia</taxon>
        <taxon>Neomoorellales</taxon>
        <taxon>Calderihabitantaceae</taxon>
        <taxon>Calderihabitans</taxon>
    </lineage>
</organism>
<dbReference type="EMBL" id="BDGJ01000088">
    <property type="protein sequence ID" value="GAW92659.1"/>
    <property type="molecule type" value="Genomic_DNA"/>
</dbReference>
<proteinExistence type="predicted"/>
<gene>
    <name evidence="1" type="ORF">KKC1_18100</name>
</gene>
<reference evidence="2" key="1">
    <citation type="journal article" date="2017" name="Appl. Environ. Microbiol.">
        <title>Genomic analysis of Calderihabitans maritimus KKC1, a thermophilic hydrogenogenic carboxydotrophic bacterium isolated from marine sediment.</title>
        <authorList>
            <person name="Omae K."/>
            <person name="Yoneda Y."/>
            <person name="Fukuyama Y."/>
            <person name="Yoshida T."/>
            <person name="Sako Y."/>
        </authorList>
    </citation>
    <scope>NUCLEOTIDE SEQUENCE [LARGE SCALE GENOMIC DNA]</scope>
    <source>
        <strain evidence="2">KKC1</strain>
    </source>
</reference>
<dbReference type="SUPFAM" id="SSF52833">
    <property type="entry name" value="Thioredoxin-like"/>
    <property type="match status" value="1"/>
</dbReference>
<accession>A0A1Z5HT01</accession>
<sequence>MANKRVVEVFTAGCFICENAIKEIKALASSNCEVRIYDLNKRCDTNECVEKAKQYDIKSVPAVAIDGKLVNCCNTRGIDVEILKKAGLGQ</sequence>
<dbReference type="Proteomes" id="UP000197032">
    <property type="component" value="Unassembled WGS sequence"/>
</dbReference>
<dbReference type="InterPro" id="IPR036249">
    <property type="entry name" value="Thioredoxin-like_sf"/>
</dbReference>
<evidence type="ECO:0000313" key="1">
    <source>
        <dbReference type="EMBL" id="GAW92659.1"/>
    </source>
</evidence>
<dbReference type="Gene3D" id="3.40.30.10">
    <property type="entry name" value="Glutaredoxin"/>
    <property type="match status" value="1"/>
</dbReference>
<dbReference type="RefSeq" id="WP_088553959.1">
    <property type="nucleotide sequence ID" value="NZ_BDGJ01000088.1"/>
</dbReference>
<evidence type="ECO:0008006" key="3">
    <source>
        <dbReference type="Google" id="ProtNLM"/>
    </source>
</evidence>
<keyword evidence="2" id="KW-1185">Reference proteome</keyword>
<dbReference type="AlphaFoldDB" id="A0A1Z5HT01"/>
<protein>
    <recommendedName>
        <fullName evidence="3">Glutaredoxin</fullName>
    </recommendedName>
</protein>
<comment type="caution">
    <text evidence="1">The sequence shown here is derived from an EMBL/GenBank/DDBJ whole genome shotgun (WGS) entry which is preliminary data.</text>
</comment>
<name>A0A1Z5HT01_9FIRM</name>
<dbReference type="OrthoDB" id="2080764at2"/>